<reference evidence="3 4" key="1">
    <citation type="submission" date="2017-10" db="EMBL/GenBank/DDBJ databases">
        <title>Draft genome of Longibacter Salinarum.</title>
        <authorList>
            <person name="Goh K.M."/>
            <person name="Shamsir M.S."/>
            <person name="Lim S.W."/>
        </authorList>
    </citation>
    <scope>NUCLEOTIDE SEQUENCE [LARGE SCALE GENOMIC DNA]</scope>
    <source>
        <strain evidence="3 4">KCTC 52045</strain>
    </source>
</reference>
<sequence length="153" mass="16658">MKHTVLRSAILALFLLTFTTDVDAQDAPRSWTMDDPDLEWGPCPDFMPESCEIAVLNGPPDQPNADIFFKMAPGTTVPAHRHTSVERMVLVSGEMEVTYEGHDPVVLKPGTYAFGPAELPHEASCADGEACVLFIAFEEPIDAMPTDPIAADQ</sequence>
<evidence type="ECO:0000259" key="2">
    <source>
        <dbReference type="Pfam" id="PF07883"/>
    </source>
</evidence>
<evidence type="ECO:0000256" key="1">
    <source>
        <dbReference type="SAM" id="SignalP"/>
    </source>
</evidence>
<dbReference type="AlphaFoldDB" id="A0A2A8CXG1"/>
<dbReference type="OrthoDB" id="1433532at2"/>
<organism evidence="3 4">
    <name type="scientific">Longibacter salinarum</name>
    <dbReference type="NCBI Taxonomy" id="1850348"/>
    <lineage>
        <taxon>Bacteria</taxon>
        <taxon>Pseudomonadati</taxon>
        <taxon>Rhodothermota</taxon>
        <taxon>Rhodothermia</taxon>
        <taxon>Rhodothermales</taxon>
        <taxon>Salisaetaceae</taxon>
        <taxon>Longibacter</taxon>
    </lineage>
</organism>
<evidence type="ECO:0000313" key="3">
    <source>
        <dbReference type="EMBL" id="PEN13310.1"/>
    </source>
</evidence>
<comment type="caution">
    <text evidence="3">The sequence shown here is derived from an EMBL/GenBank/DDBJ whole genome shotgun (WGS) entry which is preliminary data.</text>
</comment>
<dbReference type="InterPro" id="IPR014710">
    <property type="entry name" value="RmlC-like_jellyroll"/>
</dbReference>
<proteinExistence type="predicted"/>
<dbReference type="Proteomes" id="UP000220102">
    <property type="component" value="Unassembled WGS sequence"/>
</dbReference>
<feature type="chain" id="PRO_5013355233" evidence="1">
    <location>
        <begin position="25"/>
        <end position="153"/>
    </location>
</feature>
<evidence type="ECO:0000313" key="4">
    <source>
        <dbReference type="Proteomes" id="UP000220102"/>
    </source>
</evidence>
<keyword evidence="4" id="KW-1185">Reference proteome</keyword>
<dbReference type="InterPro" id="IPR011051">
    <property type="entry name" value="RmlC_Cupin_sf"/>
</dbReference>
<name>A0A2A8CXG1_9BACT</name>
<keyword evidence="1" id="KW-0732">Signal</keyword>
<dbReference type="SUPFAM" id="SSF51182">
    <property type="entry name" value="RmlC-like cupins"/>
    <property type="match status" value="1"/>
</dbReference>
<feature type="domain" description="Cupin type-2" evidence="2">
    <location>
        <begin position="68"/>
        <end position="134"/>
    </location>
</feature>
<dbReference type="RefSeq" id="WP_098075936.1">
    <property type="nucleotide sequence ID" value="NZ_PDEQ01000005.1"/>
</dbReference>
<gene>
    <name evidence="3" type="ORF">CRI94_11775</name>
</gene>
<dbReference type="EMBL" id="PDEQ01000005">
    <property type="protein sequence ID" value="PEN13310.1"/>
    <property type="molecule type" value="Genomic_DNA"/>
</dbReference>
<feature type="signal peptide" evidence="1">
    <location>
        <begin position="1"/>
        <end position="24"/>
    </location>
</feature>
<dbReference type="Pfam" id="PF07883">
    <property type="entry name" value="Cupin_2"/>
    <property type="match status" value="1"/>
</dbReference>
<dbReference type="InterPro" id="IPR013096">
    <property type="entry name" value="Cupin_2"/>
</dbReference>
<dbReference type="Gene3D" id="2.60.120.10">
    <property type="entry name" value="Jelly Rolls"/>
    <property type="match status" value="1"/>
</dbReference>
<accession>A0A2A8CXG1</accession>
<protein>
    <submittedName>
        <fullName evidence="3">Cupin</fullName>
    </submittedName>
</protein>